<dbReference type="PROSITE" id="PS50894">
    <property type="entry name" value="HPT"/>
    <property type="match status" value="1"/>
</dbReference>
<dbReference type="InterPro" id="IPR008207">
    <property type="entry name" value="Sig_transdc_His_kin_Hpt_dom"/>
</dbReference>
<dbReference type="GO" id="GO:0000160">
    <property type="term" value="P:phosphorelay signal transduction system"/>
    <property type="evidence" value="ECO:0007669"/>
    <property type="project" value="InterPro"/>
</dbReference>
<feature type="modified residue" description="Phosphohistidine" evidence="1">
    <location>
        <position position="85"/>
    </location>
</feature>
<feature type="region of interest" description="Disordered" evidence="2">
    <location>
        <begin position="1"/>
        <end position="39"/>
    </location>
</feature>
<evidence type="ECO:0000256" key="1">
    <source>
        <dbReference type="PROSITE-ProRule" id="PRU00110"/>
    </source>
</evidence>
<proteinExistence type="predicted"/>
<evidence type="ECO:0000256" key="2">
    <source>
        <dbReference type="SAM" id="MobiDB-lite"/>
    </source>
</evidence>
<sequence>MNAEAEDEQISSNNVKAETTDKGNETEPETDPEEFDSDIIDHTTFDQLLEMDDEEDHEFSKSLVWNYFEQAEKTFTEMDEAMLGHFLKGSSAALGLTKVKESCEKLQHYGNCMDAKGEAKITNDEAKTLIKLLLVEMRKEYDEARDYLEQFYEEQQQ</sequence>
<feature type="domain" description="HPt" evidence="3">
    <location>
        <begin position="41"/>
        <end position="147"/>
    </location>
</feature>
<dbReference type="SUPFAM" id="SSF47226">
    <property type="entry name" value="Histidine-containing phosphotransfer domain, HPT domain"/>
    <property type="match status" value="1"/>
</dbReference>
<name>A0A9P6RIN5_9FUNG</name>
<dbReference type="OrthoDB" id="1673781at2759"/>
<keyword evidence="1" id="KW-0597">Phosphoprotein</keyword>
<dbReference type="Gene3D" id="1.20.120.160">
    <property type="entry name" value="HPT domain"/>
    <property type="match status" value="1"/>
</dbReference>
<dbReference type="InterPro" id="IPR045871">
    <property type="entry name" value="AHP1-5/YPD1"/>
</dbReference>
<dbReference type="GO" id="GO:0043424">
    <property type="term" value="F:protein histidine kinase binding"/>
    <property type="evidence" value="ECO:0007669"/>
    <property type="project" value="InterPro"/>
</dbReference>
<protein>
    <recommendedName>
        <fullName evidence="3">HPt domain-containing protein</fullName>
    </recommendedName>
</protein>
<dbReference type="Proteomes" id="UP000738325">
    <property type="component" value="Unassembled WGS sequence"/>
</dbReference>
<dbReference type="PANTHER" id="PTHR28242">
    <property type="entry name" value="PHOSPHORELAY INTERMEDIATE PROTEIN YPD1"/>
    <property type="match status" value="1"/>
</dbReference>
<dbReference type="Pfam" id="PF01627">
    <property type="entry name" value="Hpt"/>
    <property type="match status" value="1"/>
</dbReference>
<feature type="compositionally biased region" description="Acidic residues" evidence="2">
    <location>
        <begin position="26"/>
        <end position="38"/>
    </location>
</feature>
<dbReference type="GO" id="GO:0005634">
    <property type="term" value="C:nucleus"/>
    <property type="evidence" value="ECO:0007669"/>
    <property type="project" value="TreeGrafter"/>
</dbReference>
<keyword evidence="5" id="KW-1185">Reference proteome</keyword>
<gene>
    <name evidence="4" type="ORF">BGZ99_005709</name>
</gene>
<organism evidence="4 5">
    <name type="scientific">Dissophora globulifera</name>
    <dbReference type="NCBI Taxonomy" id="979702"/>
    <lineage>
        <taxon>Eukaryota</taxon>
        <taxon>Fungi</taxon>
        <taxon>Fungi incertae sedis</taxon>
        <taxon>Mucoromycota</taxon>
        <taxon>Mortierellomycotina</taxon>
        <taxon>Mortierellomycetes</taxon>
        <taxon>Mortierellales</taxon>
        <taxon>Mortierellaceae</taxon>
        <taxon>Dissophora</taxon>
    </lineage>
</organism>
<evidence type="ECO:0000313" key="4">
    <source>
        <dbReference type="EMBL" id="KAG0318395.1"/>
    </source>
</evidence>
<accession>A0A9P6RIN5</accession>
<evidence type="ECO:0000313" key="5">
    <source>
        <dbReference type="Proteomes" id="UP000738325"/>
    </source>
</evidence>
<dbReference type="PANTHER" id="PTHR28242:SF52">
    <property type="entry name" value="PHOSPHORELAY INTERMEDIATE PROTEIN YPD1"/>
    <property type="match status" value="1"/>
</dbReference>
<dbReference type="GO" id="GO:0009927">
    <property type="term" value="F:histidine phosphotransfer kinase activity"/>
    <property type="evidence" value="ECO:0007669"/>
    <property type="project" value="InterPro"/>
</dbReference>
<comment type="caution">
    <text evidence="4">The sequence shown here is derived from an EMBL/GenBank/DDBJ whole genome shotgun (WGS) entry which is preliminary data.</text>
</comment>
<dbReference type="AlphaFoldDB" id="A0A9P6RIN5"/>
<dbReference type="EMBL" id="JAAAIP010000374">
    <property type="protein sequence ID" value="KAG0318395.1"/>
    <property type="molecule type" value="Genomic_DNA"/>
</dbReference>
<reference evidence="4" key="1">
    <citation type="journal article" date="2020" name="Fungal Divers.">
        <title>Resolving the Mortierellaceae phylogeny through synthesis of multi-gene phylogenetics and phylogenomics.</title>
        <authorList>
            <person name="Vandepol N."/>
            <person name="Liber J."/>
            <person name="Desiro A."/>
            <person name="Na H."/>
            <person name="Kennedy M."/>
            <person name="Barry K."/>
            <person name="Grigoriev I.V."/>
            <person name="Miller A.N."/>
            <person name="O'Donnell K."/>
            <person name="Stajich J.E."/>
            <person name="Bonito G."/>
        </authorList>
    </citation>
    <scope>NUCLEOTIDE SEQUENCE</scope>
    <source>
        <strain evidence="4">REB-010B</strain>
    </source>
</reference>
<dbReference type="GO" id="GO:0005737">
    <property type="term" value="C:cytoplasm"/>
    <property type="evidence" value="ECO:0007669"/>
    <property type="project" value="TreeGrafter"/>
</dbReference>
<dbReference type="InterPro" id="IPR036641">
    <property type="entry name" value="HPT_dom_sf"/>
</dbReference>
<evidence type="ECO:0000259" key="3">
    <source>
        <dbReference type="PROSITE" id="PS50894"/>
    </source>
</evidence>